<protein>
    <submittedName>
        <fullName evidence="1">DNA-binding protein</fullName>
    </submittedName>
</protein>
<keyword evidence="2" id="KW-1185">Reference proteome</keyword>
<accession>A0A4V2KUB8</accession>
<dbReference type="AlphaFoldDB" id="A0A4V2KUB8"/>
<dbReference type="GO" id="GO:0003677">
    <property type="term" value="F:DNA binding"/>
    <property type="evidence" value="ECO:0007669"/>
    <property type="project" value="UniProtKB-KW"/>
</dbReference>
<dbReference type="EMBL" id="SJFN01000003">
    <property type="protein sequence ID" value="TBW40808.1"/>
    <property type="molecule type" value="Genomic_DNA"/>
</dbReference>
<organism evidence="1 2">
    <name type="scientific">Siculibacillus lacustris</name>
    <dbReference type="NCBI Taxonomy" id="1549641"/>
    <lineage>
        <taxon>Bacteria</taxon>
        <taxon>Pseudomonadati</taxon>
        <taxon>Pseudomonadota</taxon>
        <taxon>Alphaproteobacteria</taxon>
        <taxon>Hyphomicrobiales</taxon>
        <taxon>Ancalomicrobiaceae</taxon>
        <taxon>Siculibacillus</taxon>
    </lineage>
</organism>
<gene>
    <name evidence="1" type="ORF">EYW49_03520</name>
</gene>
<evidence type="ECO:0000313" key="2">
    <source>
        <dbReference type="Proteomes" id="UP000292781"/>
    </source>
</evidence>
<name>A0A4V2KUB8_9HYPH</name>
<evidence type="ECO:0000313" key="1">
    <source>
        <dbReference type="EMBL" id="TBW40808.1"/>
    </source>
</evidence>
<comment type="caution">
    <text evidence="1">The sequence shown here is derived from an EMBL/GenBank/DDBJ whole genome shotgun (WGS) entry which is preliminary data.</text>
</comment>
<keyword evidence="1" id="KW-0238">DNA-binding</keyword>
<reference evidence="1 2" key="1">
    <citation type="submission" date="2019-02" db="EMBL/GenBank/DDBJ databases">
        <title>Siculibacillus lacustris gen. nov., sp. nov., a new rosette-forming bacterium isolated from a freshwater crater lake (Lake St. Ana, Romania).</title>
        <authorList>
            <person name="Felfoldi T."/>
            <person name="Marton Z."/>
            <person name="Szabo A."/>
            <person name="Mentes A."/>
            <person name="Boka K."/>
            <person name="Marialigeti K."/>
            <person name="Mathe I."/>
            <person name="Koncz M."/>
            <person name="Schumann P."/>
            <person name="Toth E."/>
        </authorList>
    </citation>
    <scope>NUCLEOTIDE SEQUENCE [LARGE SCALE GENOMIC DNA]</scope>
    <source>
        <strain evidence="1 2">SA-279</strain>
    </source>
</reference>
<sequence>MDEYLTSLEVGALLGITRAGVAQKFKAGTLTGFKLGNSTSPLRIDRSCVEAIMGRPVTEEMVNAAIAARKTKSSVATKPKNEN</sequence>
<dbReference type="RefSeq" id="WP_131306210.1">
    <property type="nucleotide sequence ID" value="NZ_SJFN01000003.1"/>
</dbReference>
<proteinExistence type="predicted"/>
<dbReference type="Proteomes" id="UP000292781">
    <property type="component" value="Unassembled WGS sequence"/>
</dbReference>